<proteinExistence type="predicted"/>
<dbReference type="EMBL" id="JADLQX010000077">
    <property type="protein sequence ID" value="MBF6302920.1"/>
    <property type="molecule type" value="Genomic_DNA"/>
</dbReference>
<evidence type="ECO:0000313" key="2">
    <source>
        <dbReference type="Proteomes" id="UP000702209"/>
    </source>
</evidence>
<comment type="caution">
    <text evidence="1">The sequence shown here is derived from an EMBL/GenBank/DDBJ whole genome shotgun (WGS) entry which is preliminary data.</text>
</comment>
<dbReference type="RefSeq" id="WP_195134099.1">
    <property type="nucleotide sequence ID" value="NZ_JADLQX010000077.1"/>
</dbReference>
<evidence type="ECO:0000313" key="1">
    <source>
        <dbReference type="EMBL" id="MBF6302920.1"/>
    </source>
</evidence>
<gene>
    <name evidence="1" type="ORF">IU459_36195</name>
</gene>
<reference evidence="1 2" key="1">
    <citation type="submission" date="2020-10" db="EMBL/GenBank/DDBJ databases">
        <title>Identification of Nocardia species via Next-generation sequencing and recognition of intraspecies genetic diversity.</title>
        <authorList>
            <person name="Li P."/>
            <person name="Li P."/>
            <person name="Lu B."/>
        </authorList>
    </citation>
    <scope>NUCLEOTIDE SEQUENCE [LARGE SCALE GENOMIC DNA]</scope>
    <source>
        <strain evidence="1 2">BJ06-0157</strain>
    </source>
</reference>
<keyword evidence="2" id="KW-1185">Reference proteome</keyword>
<name>A0ABS0D250_9NOCA</name>
<protein>
    <submittedName>
        <fullName evidence="1">Uncharacterized protein</fullName>
    </submittedName>
</protein>
<dbReference type="Proteomes" id="UP000702209">
    <property type="component" value="Unassembled WGS sequence"/>
</dbReference>
<accession>A0ABS0D250</accession>
<organism evidence="1 2">
    <name type="scientific">Nocardia amamiensis</name>
    <dbReference type="NCBI Taxonomy" id="404578"/>
    <lineage>
        <taxon>Bacteria</taxon>
        <taxon>Bacillati</taxon>
        <taxon>Actinomycetota</taxon>
        <taxon>Actinomycetes</taxon>
        <taxon>Mycobacteriales</taxon>
        <taxon>Nocardiaceae</taxon>
        <taxon>Nocardia</taxon>
    </lineage>
</organism>
<sequence length="157" mass="15071">MNMFGLEWELEGKDIASGAASLAGFALGGPVGGALLGGAVSMAFTWADTGSFSDGVEAGLFGAALGAIPGGVVGGASRGLVGNGVKALGRSFKGAPALVRNKQAVYGTAKQRLEIARAGMPRLGAGAATAGAATTLGLGLVGNPTSIPTRDIGNGAG</sequence>